<evidence type="ECO:0000313" key="2">
    <source>
        <dbReference type="EMBL" id="QJA61897.1"/>
    </source>
</evidence>
<evidence type="ECO:0000313" key="3">
    <source>
        <dbReference type="EMBL" id="QJA83651.1"/>
    </source>
</evidence>
<dbReference type="InterPro" id="IPR029063">
    <property type="entry name" value="SAM-dependent_MTases_sf"/>
</dbReference>
<evidence type="ECO:0000313" key="4">
    <source>
        <dbReference type="EMBL" id="QJH98984.1"/>
    </source>
</evidence>
<keyword evidence="1" id="KW-0808">Transferase</keyword>
<sequence>MIYDEQIETQPMGDRRVLDYLEAKNYHRCLDIGGVHRPWASKFVTTYVDMITFEKWKLRYPDMYEPFPEVWESKLILGDCEDEVVWNELKEDVDLNGRYDFIISTQTIEHLTRPGDLLKRLPGIADEGYIGVPSKYVELGRGREFEDEGLSRCGMTGHYRGCFPHRWIFTIKNKVLWGFPKLSAIESMYFGPLEQKLKHYQPMEWGTLGFMWKNDIPVRIINDLDIDFPNPQTAIELYRKELSEGL</sequence>
<gene>
    <name evidence="3" type="ORF">MM415A00269_0019</name>
    <name evidence="2" type="ORF">MM415B00862_0018</name>
    <name evidence="1" type="ORF">TM448A00755_0007</name>
    <name evidence="4" type="ORF">TM448B01461_0008</name>
</gene>
<dbReference type="GO" id="GO:0008168">
    <property type="term" value="F:methyltransferase activity"/>
    <property type="evidence" value="ECO:0007669"/>
    <property type="project" value="UniProtKB-KW"/>
</dbReference>
<dbReference type="EMBL" id="MT144762">
    <property type="protein sequence ID" value="QJH98984.1"/>
    <property type="molecule type" value="Genomic_DNA"/>
</dbReference>
<keyword evidence="1" id="KW-0489">Methyltransferase</keyword>
<dbReference type="AlphaFoldDB" id="A0A6H1ZK01"/>
<dbReference type="EMBL" id="MT142515">
    <property type="protein sequence ID" value="QJA83651.1"/>
    <property type="molecule type" value="Genomic_DNA"/>
</dbReference>
<name>A0A6H1ZK01_9ZZZZ</name>
<dbReference type="SUPFAM" id="SSF53335">
    <property type="entry name" value="S-adenosyl-L-methionine-dependent methyltransferases"/>
    <property type="match status" value="1"/>
</dbReference>
<accession>A0A6H1ZK01</accession>
<organism evidence="1">
    <name type="scientific">viral metagenome</name>
    <dbReference type="NCBI Taxonomy" id="1070528"/>
    <lineage>
        <taxon>unclassified sequences</taxon>
        <taxon>metagenomes</taxon>
        <taxon>organismal metagenomes</taxon>
    </lineage>
</organism>
<protein>
    <submittedName>
        <fullName evidence="1">Putative methyltransferase</fullName>
    </submittedName>
</protein>
<evidence type="ECO:0000313" key="1">
    <source>
        <dbReference type="EMBL" id="QJA47894.1"/>
    </source>
</evidence>
<dbReference type="EMBL" id="MT141456">
    <property type="protein sequence ID" value="QJA61897.1"/>
    <property type="molecule type" value="Genomic_DNA"/>
</dbReference>
<reference evidence="1" key="1">
    <citation type="submission" date="2020-03" db="EMBL/GenBank/DDBJ databases">
        <title>The deep terrestrial virosphere.</title>
        <authorList>
            <person name="Holmfeldt K."/>
            <person name="Nilsson E."/>
            <person name="Simone D."/>
            <person name="Lopez-Fernandez M."/>
            <person name="Wu X."/>
            <person name="de Brujin I."/>
            <person name="Lundin D."/>
            <person name="Andersson A."/>
            <person name="Bertilsson S."/>
            <person name="Dopson M."/>
        </authorList>
    </citation>
    <scope>NUCLEOTIDE SEQUENCE</scope>
    <source>
        <strain evidence="3">MM415A00269</strain>
        <strain evidence="2">MM415B00862</strain>
        <strain evidence="1">TM448A00755</strain>
        <strain evidence="4">TM448B01461</strain>
    </source>
</reference>
<proteinExistence type="predicted"/>
<dbReference type="GO" id="GO:0032259">
    <property type="term" value="P:methylation"/>
    <property type="evidence" value="ECO:0007669"/>
    <property type="project" value="UniProtKB-KW"/>
</dbReference>
<dbReference type="EMBL" id="MT144062">
    <property type="protein sequence ID" value="QJA47894.1"/>
    <property type="molecule type" value="Genomic_DNA"/>
</dbReference>